<organism evidence="2 3">
    <name type="scientific">Gymnopilus junonius</name>
    <name type="common">Spectacular rustgill mushroom</name>
    <name type="synonym">Gymnopilus spectabilis subsp. junonius</name>
    <dbReference type="NCBI Taxonomy" id="109634"/>
    <lineage>
        <taxon>Eukaryota</taxon>
        <taxon>Fungi</taxon>
        <taxon>Dikarya</taxon>
        <taxon>Basidiomycota</taxon>
        <taxon>Agaricomycotina</taxon>
        <taxon>Agaricomycetes</taxon>
        <taxon>Agaricomycetidae</taxon>
        <taxon>Agaricales</taxon>
        <taxon>Agaricineae</taxon>
        <taxon>Hymenogastraceae</taxon>
        <taxon>Gymnopilus</taxon>
    </lineage>
</organism>
<accession>A0A9P5P4J5</accession>
<evidence type="ECO:0000313" key="2">
    <source>
        <dbReference type="EMBL" id="KAF8914224.1"/>
    </source>
</evidence>
<reference evidence="2" key="1">
    <citation type="submission" date="2020-11" db="EMBL/GenBank/DDBJ databases">
        <authorList>
            <consortium name="DOE Joint Genome Institute"/>
            <person name="Ahrendt S."/>
            <person name="Riley R."/>
            <person name="Andreopoulos W."/>
            <person name="LaButti K."/>
            <person name="Pangilinan J."/>
            <person name="Ruiz-duenas F.J."/>
            <person name="Barrasa J.M."/>
            <person name="Sanchez-Garcia M."/>
            <person name="Camarero S."/>
            <person name="Miyauchi S."/>
            <person name="Serrano A."/>
            <person name="Linde D."/>
            <person name="Babiker R."/>
            <person name="Drula E."/>
            <person name="Ayuso-Fernandez I."/>
            <person name="Pacheco R."/>
            <person name="Padilla G."/>
            <person name="Ferreira P."/>
            <person name="Barriuso J."/>
            <person name="Kellner H."/>
            <person name="Castanera R."/>
            <person name="Alfaro M."/>
            <person name="Ramirez L."/>
            <person name="Pisabarro A.G."/>
            <person name="Kuo A."/>
            <person name="Tritt A."/>
            <person name="Lipzen A."/>
            <person name="He G."/>
            <person name="Yan M."/>
            <person name="Ng V."/>
            <person name="Cullen D."/>
            <person name="Martin F."/>
            <person name="Rosso M.-N."/>
            <person name="Henrissat B."/>
            <person name="Hibbett D."/>
            <person name="Martinez A.T."/>
            <person name="Grigoriev I.V."/>
        </authorList>
    </citation>
    <scope>NUCLEOTIDE SEQUENCE</scope>
    <source>
        <strain evidence="2">AH 44721</strain>
    </source>
</reference>
<name>A0A9P5P4J5_GYMJU</name>
<dbReference type="InterPro" id="IPR019783">
    <property type="entry name" value="SDO1/SBDS_N"/>
</dbReference>
<dbReference type="Proteomes" id="UP000724874">
    <property type="component" value="Unassembled WGS sequence"/>
</dbReference>
<proteinExistence type="predicted"/>
<dbReference type="AlphaFoldDB" id="A0A9P5P4J5"/>
<evidence type="ECO:0000313" key="3">
    <source>
        <dbReference type="Proteomes" id="UP000724874"/>
    </source>
</evidence>
<dbReference type="InterPro" id="IPR036786">
    <property type="entry name" value="Ribosome_mat_SBDS_N_sf"/>
</dbReference>
<dbReference type="OrthoDB" id="2567806at2759"/>
<feature type="domain" description="Ribosome maturation protein SDO1/SBDS N-terminal" evidence="1">
    <location>
        <begin position="4"/>
        <end position="97"/>
    </location>
</feature>
<evidence type="ECO:0000259" key="1">
    <source>
        <dbReference type="Pfam" id="PF01172"/>
    </source>
</evidence>
<dbReference type="SUPFAM" id="SSF89895">
    <property type="entry name" value="FYSH domain"/>
    <property type="match status" value="1"/>
</dbReference>
<keyword evidence="3" id="KW-1185">Reference proteome</keyword>
<dbReference type="EMBL" id="JADNYJ010000001">
    <property type="protein sequence ID" value="KAF8914224.1"/>
    <property type="molecule type" value="Genomic_DNA"/>
</dbReference>
<dbReference type="Gene3D" id="3.30.1250.10">
    <property type="entry name" value="Ribosome maturation protein SBDS, N-terminal domain"/>
    <property type="match status" value="1"/>
</dbReference>
<sequence length="125" mass="13863">MSLTKLVYKPDSKSADEFLIIVNPDNYKKWKDGDLLPHSSIPLADVVDSFQVFHTQQGSQGILHSPSHQQLDNVFGTHKDVDVVKFMLEHAKEQAGTLHEEKIGTKNAGRGSMAIDTRGKDLHGV</sequence>
<protein>
    <submittedName>
        <fullName evidence="2">DUF1960-domain-containing protein</fullName>
    </submittedName>
</protein>
<gene>
    <name evidence="2" type="ORF">CPB84DRAFT_70681</name>
</gene>
<dbReference type="Pfam" id="PF01172">
    <property type="entry name" value="SBDS_N"/>
    <property type="match status" value="1"/>
</dbReference>
<comment type="caution">
    <text evidence="2">The sequence shown here is derived from an EMBL/GenBank/DDBJ whole genome shotgun (WGS) entry which is preliminary data.</text>
</comment>